<gene>
    <name evidence="2" type="ORF">V8G54_018165</name>
</gene>
<dbReference type="Proteomes" id="UP001374535">
    <property type="component" value="Chromosome 6"/>
</dbReference>
<name>A0AAQ3RUB2_VIGMU</name>
<evidence type="ECO:0000256" key="1">
    <source>
        <dbReference type="SAM" id="MobiDB-lite"/>
    </source>
</evidence>
<sequence length="107" mass="11874">MALREAGFTEQRKPPTPDSGGITGCCHSWPCMPTSSVNVVTTPSNASSVYNFPVKISSNSISFQMQLFQCICQEKMERIKKSCSLTAPTLQDHYQIHLNELLVKKGH</sequence>
<evidence type="ECO:0000313" key="3">
    <source>
        <dbReference type="Proteomes" id="UP001374535"/>
    </source>
</evidence>
<accession>A0AAQ3RUB2</accession>
<organism evidence="2 3">
    <name type="scientific">Vigna mungo</name>
    <name type="common">Black gram</name>
    <name type="synonym">Phaseolus mungo</name>
    <dbReference type="NCBI Taxonomy" id="3915"/>
    <lineage>
        <taxon>Eukaryota</taxon>
        <taxon>Viridiplantae</taxon>
        <taxon>Streptophyta</taxon>
        <taxon>Embryophyta</taxon>
        <taxon>Tracheophyta</taxon>
        <taxon>Spermatophyta</taxon>
        <taxon>Magnoliopsida</taxon>
        <taxon>eudicotyledons</taxon>
        <taxon>Gunneridae</taxon>
        <taxon>Pentapetalae</taxon>
        <taxon>rosids</taxon>
        <taxon>fabids</taxon>
        <taxon>Fabales</taxon>
        <taxon>Fabaceae</taxon>
        <taxon>Papilionoideae</taxon>
        <taxon>50 kb inversion clade</taxon>
        <taxon>NPAAA clade</taxon>
        <taxon>indigoferoid/millettioid clade</taxon>
        <taxon>Phaseoleae</taxon>
        <taxon>Vigna</taxon>
    </lineage>
</organism>
<dbReference type="AlphaFoldDB" id="A0AAQ3RUB2"/>
<feature type="region of interest" description="Disordered" evidence="1">
    <location>
        <begin position="1"/>
        <end position="21"/>
    </location>
</feature>
<protein>
    <submittedName>
        <fullName evidence="2">Uncharacterized protein</fullName>
    </submittedName>
</protein>
<evidence type="ECO:0000313" key="2">
    <source>
        <dbReference type="EMBL" id="WVZ04819.1"/>
    </source>
</evidence>
<reference evidence="2 3" key="1">
    <citation type="journal article" date="2023" name="Life. Sci Alliance">
        <title>Evolutionary insights into 3D genome organization and epigenetic landscape of Vigna mungo.</title>
        <authorList>
            <person name="Junaid A."/>
            <person name="Singh B."/>
            <person name="Bhatia S."/>
        </authorList>
    </citation>
    <scope>NUCLEOTIDE SEQUENCE [LARGE SCALE GENOMIC DNA]</scope>
    <source>
        <strain evidence="2">Urdbean</strain>
    </source>
</reference>
<dbReference type="EMBL" id="CP144695">
    <property type="protein sequence ID" value="WVZ04819.1"/>
    <property type="molecule type" value="Genomic_DNA"/>
</dbReference>
<keyword evidence="3" id="KW-1185">Reference proteome</keyword>
<proteinExistence type="predicted"/>
<dbReference type="AntiFam" id="ANF00038">
    <property type="entry name" value="Overlaps SRP RNA, same strand"/>
</dbReference>